<proteinExistence type="predicted"/>
<accession>A0ABY9BT66</accession>
<evidence type="ECO:0000256" key="2">
    <source>
        <dbReference type="ARBA" id="ARBA00023002"/>
    </source>
</evidence>
<name>A0ABY9BT66_VITVI</name>
<reference evidence="5 6" key="1">
    <citation type="journal article" date="2023" name="Hortic Res">
        <title>The complete reference genome for grapevine (Vitis vinifera L.) genetics and breeding.</title>
        <authorList>
            <person name="Shi X."/>
            <person name="Cao S."/>
            <person name="Wang X."/>
            <person name="Huang S."/>
            <person name="Wang Y."/>
            <person name="Liu Z."/>
            <person name="Liu W."/>
            <person name="Leng X."/>
            <person name="Peng Y."/>
            <person name="Wang N."/>
            <person name="Wang Y."/>
            <person name="Ma Z."/>
            <person name="Xu X."/>
            <person name="Zhang F."/>
            <person name="Xue H."/>
            <person name="Zhong H."/>
            <person name="Wang Y."/>
            <person name="Zhang K."/>
            <person name="Velt A."/>
            <person name="Avia K."/>
            <person name="Holtgrawe D."/>
            <person name="Grimplet J."/>
            <person name="Matus J.T."/>
            <person name="Ware D."/>
            <person name="Wu X."/>
            <person name="Wang H."/>
            <person name="Liu C."/>
            <person name="Fang Y."/>
            <person name="Rustenholz C."/>
            <person name="Cheng Z."/>
            <person name="Xiao H."/>
            <person name="Zhou Y."/>
        </authorList>
    </citation>
    <scope>NUCLEOTIDE SEQUENCE [LARGE SCALE GENOMIC DNA]</scope>
    <source>
        <strain evidence="6">cv. Pinot noir / PN40024</strain>
        <tissue evidence="5">Leaf</tissue>
    </source>
</reference>
<protein>
    <recommendedName>
        <fullName evidence="4">Non-haem dioxygenase N-terminal domain-containing protein</fullName>
    </recommendedName>
</protein>
<evidence type="ECO:0000313" key="5">
    <source>
        <dbReference type="EMBL" id="WJZ85763.1"/>
    </source>
</evidence>
<evidence type="ECO:0000259" key="4">
    <source>
        <dbReference type="Pfam" id="PF14226"/>
    </source>
</evidence>
<keyword evidence="3" id="KW-0408">Iron</keyword>
<evidence type="ECO:0000256" key="1">
    <source>
        <dbReference type="ARBA" id="ARBA00022723"/>
    </source>
</evidence>
<organism evidence="5 6">
    <name type="scientific">Vitis vinifera</name>
    <name type="common">Grape</name>
    <dbReference type="NCBI Taxonomy" id="29760"/>
    <lineage>
        <taxon>Eukaryota</taxon>
        <taxon>Viridiplantae</taxon>
        <taxon>Streptophyta</taxon>
        <taxon>Embryophyta</taxon>
        <taxon>Tracheophyta</taxon>
        <taxon>Spermatophyta</taxon>
        <taxon>Magnoliopsida</taxon>
        <taxon>eudicotyledons</taxon>
        <taxon>Gunneridae</taxon>
        <taxon>Pentapetalae</taxon>
        <taxon>rosids</taxon>
        <taxon>Vitales</taxon>
        <taxon>Vitaceae</taxon>
        <taxon>Viteae</taxon>
        <taxon>Vitis</taxon>
    </lineage>
</organism>
<gene>
    <name evidence="5" type="ORF">VitviT2T_005283</name>
</gene>
<keyword evidence="6" id="KW-1185">Reference proteome</keyword>
<dbReference type="SUPFAM" id="SSF51197">
    <property type="entry name" value="Clavaminate synthase-like"/>
    <property type="match status" value="1"/>
</dbReference>
<keyword evidence="1" id="KW-0479">Metal-binding</keyword>
<dbReference type="InterPro" id="IPR026992">
    <property type="entry name" value="DIOX_N"/>
</dbReference>
<evidence type="ECO:0000256" key="3">
    <source>
        <dbReference type="ARBA" id="ARBA00023004"/>
    </source>
</evidence>
<dbReference type="PANTHER" id="PTHR10209">
    <property type="entry name" value="OXIDOREDUCTASE, 2OG-FE II OXYGENASE FAMILY PROTEIN"/>
    <property type="match status" value="1"/>
</dbReference>
<sequence length="151" mass="17076">MKRKNNLKDSDNGGPNAAKHNLKLPIIDFAELQGSNRHQILKSLTNAGEEYQFFQLVNHGIPSDIISSMIDVSQRFFDLPMEERAKYMSVDTPKKPRTSESSEKQINQRLKCTTSVYILVLLAPRRLSSGHLNNSTSNIPFISQASKLFLK</sequence>
<dbReference type="PANTHER" id="PTHR10209:SF251">
    <property type="entry name" value="PROTEIN DMR6-LIKE OXYGENASE 2"/>
    <property type="match status" value="1"/>
</dbReference>
<dbReference type="Proteomes" id="UP001227230">
    <property type="component" value="Chromosome 4"/>
</dbReference>
<dbReference type="EMBL" id="CP126651">
    <property type="protein sequence ID" value="WJZ85763.1"/>
    <property type="molecule type" value="Genomic_DNA"/>
</dbReference>
<evidence type="ECO:0000313" key="6">
    <source>
        <dbReference type="Proteomes" id="UP001227230"/>
    </source>
</evidence>
<keyword evidence="2" id="KW-0560">Oxidoreductase</keyword>
<dbReference type="InterPro" id="IPR027443">
    <property type="entry name" value="IPNS-like_sf"/>
</dbReference>
<feature type="domain" description="Non-haem dioxygenase N-terminal" evidence="4">
    <location>
        <begin position="24"/>
        <end position="111"/>
    </location>
</feature>
<dbReference type="Pfam" id="PF14226">
    <property type="entry name" value="DIOX_N"/>
    <property type="match status" value="1"/>
</dbReference>
<dbReference type="Gene3D" id="2.60.120.330">
    <property type="entry name" value="B-lactam Antibiotic, Isopenicillin N Synthase, Chain"/>
    <property type="match status" value="1"/>
</dbReference>